<organism evidence="2">
    <name type="scientific">uncultured Thermomicrobiales bacterium</name>
    <dbReference type="NCBI Taxonomy" id="1645740"/>
    <lineage>
        <taxon>Bacteria</taxon>
        <taxon>Pseudomonadati</taxon>
        <taxon>Thermomicrobiota</taxon>
        <taxon>Thermomicrobia</taxon>
        <taxon>Thermomicrobiales</taxon>
        <taxon>environmental samples</taxon>
    </lineage>
</organism>
<feature type="region of interest" description="Disordered" evidence="1">
    <location>
        <begin position="1"/>
        <end position="122"/>
    </location>
</feature>
<dbReference type="AlphaFoldDB" id="A0A6J4TH09"/>
<name>A0A6J4TH09_9BACT</name>
<feature type="compositionally biased region" description="Basic and acidic residues" evidence="1">
    <location>
        <begin position="1"/>
        <end position="21"/>
    </location>
</feature>
<evidence type="ECO:0000256" key="1">
    <source>
        <dbReference type="SAM" id="MobiDB-lite"/>
    </source>
</evidence>
<dbReference type="EMBL" id="CADCWE010000019">
    <property type="protein sequence ID" value="CAA9523180.1"/>
    <property type="molecule type" value="Genomic_DNA"/>
</dbReference>
<evidence type="ECO:0000313" key="2">
    <source>
        <dbReference type="EMBL" id="CAA9523180.1"/>
    </source>
</evidence>
<gene>
    <name evidence="2" type="ORF">AVDCRST_MAG73-306</name>
</gene>
<protein>
    <submittedName>
        <fullName evidence="2">Uncharacterized protein</fullName>
    </submittedName>
</protein>
<proteinExistence type="predicted"/>
<accession>A0A6J4TH09</accession>
<reference evidence="2" key="1">
    <citation type="submission" date="2020-02" db="EMBL/GenBank/DDBJ databases">
        <authorList>
            <person name="Meier V. D."/>
        </authorList>
    </citation>
    <scope>NUCLEOTIDE SEQUENCE</scope>
    <source>
        <strain evidence="2">AVDCRST_MAG73</strain>
    </source>
</reference>
<feature type="compositionally biased region" description="Basic and acidic residues" evidence="1">
    <location>
        <begin position="81"/>
        <end position="95"/>
    </location>
</feature>
<sequence length="122" mass="12821">MHHADDPEKVVEAQRTTKAEARQQGIGAPEPGAEPSARSYPDETGVADLGVGEPVVSPAVRDDPGPRPSANPTGMLAGETSEDRQEEASVRRALEARFPGTRGHWKEAGRVPGAGDRSDDGT</sequence>